<feature type="region of interest" description="Disordered" evidence="1">
    <location>
        <begin position="14"/>
        <end position="36"/>
    </location>
</feature>
<evidence type="ECO:0000313" key="2">
    <source>
        <dbReference type="EMBL" id="HHS30672.1"/>
    </source>
</evidence>
<reference evidence="2" key="1">
    <citation type="journal article" date="2020" name="mSystems">
        <title>Genome- and Community-Level Interaction Insights into Carbon Utilization and Element Cycling Functions of Hydrothermarchaeota in Hydrothermal Sediment.</title>
        <authorList>
            <person name="Zhou Z."/>
            <person name="Liu Y."/>
            <person name="Xu W."/>
            <person name="Pan J."/>
            <person name="Luo Z.H."/>
            <person name="Li M."/>
        </authorList>
    </citation>
    <scope>NUCLEOTIDE SEQUENCE [LARGE SCALE GENOMIC DNA]</scope>
    <source>
        <strain evidence="2">SpSt-767</strain>
    </source>
</reference>
<organism evidence="2">
    <name type="scientific">Desulfobacca acetoxidans</name>
    <dbReference type="NCBI Taxonomy" id="60893"/>
    <lineage>
        <taxon>Bacteria</taxon>
        <taxon>Pseudomonadati</taxon>
        <taxon>Thermodesulfobacteriota</taxon>
        <taxon>Desulfobaccia</taxon>
        <taxon>Desulfobaccales</taxon>
        <taxon>Desulfobaccaceae</taxon>
        <taxon>Desulfobacca</taxon>
    </lineage>
</organism>
<name>A0A7V6A5P4_9BACT</name>
<sequence length="238" mass="26509">MIQGLLESLTTRGKIGEWPPAKSGADGSRHWPSRWPSGPAELDALNRALVTGLVLEAMLENPRLKEEPGFQGHRLKACLRSTLASQLAGHMSLASFHNLAQGLEHWFEVVFPLLANVGLAGRPGAPARLSPAGEAKIIDEVLLRACLERTPGLLPQRRHRKLDQEKLRSFLEGTRGTWFCLRDFEEYFQIGRKTAWEYVQKMLQAGLLLHNHGHSSAVRYRIAPRFLKPAKSSPADVS</sequence>
<proteinExistence type="predicted"/>
<protein>
    <recommendedName>
        <fullName evidence="3">DUF3987 domain-containing protein</fullName>
    </recommendedName>
</protein>
<gene>
    <name evidence="2" type="ORF">ENV52_13345</name>
</gene>
<dbReference type="AlphaFoldDB" id="A0A7V6A5P4"/>
<dbReference type="EMBL" id="DTGR01000206">
    <property type="protein sequence ID" value="HHS30672.1"/>
    <property type="molecule type" value="Genomic_DNA"/>
</dbReference>
<accession>A0A7V6A5P4</accession>
<evidence type="ECO:0008006" key="3">
    <source>
        <dbReference type="Google" id="ProtNLM"/>
    </source>
</evidence>
<comment type="caution">
    <text evidence="2">The sequence shown here is derived from an EMBL/GenBank/DDBJ whole genome shotgun (WGS) entry which is preliminary data.</text>
</comment>
<evidence type="ECO:0000256" key="1">
    <source>
        <dbReference type="SAM" id="MobiDB-lite"/>
    </source>
</evidence>